<keyword evidence="1" id="KW-1133">Transmembrane helix</keyword>
<feature type="non-terminal residue" evidence="2">
    <location>
        <position position="103"/>
    </location>
</feature>
<evidence type="ECO:0000313" key="2">
    <source>
        <dbReference type="EMBL" id="CAJ1372135.1"/>
    </source>
</evidence>
<keyword evidence="1" id="KW-0472">Membrane</keyword>
<accession>A0AA36ML55</accession>
<feature type="transmembrane region" description="Helical" evidence="1">
    <location>
        <begin position="62"/>
        <end position="84"/>
    </location>
</feature>
<dbReference type="EMBL" id="CAUJNA010000115">
    <property type="protein sequence ID" value="CAJ1372135.1"/>
    <property type="molecule type" value="Genomic_DNA"/>
</dbReference>
<keyword evidence="1" id="KW-0812">Transmembrane</keyword>
<feature type="transmembrane region" description="Helical" evidence="1">
    <location>
        <begin position="31"/>
        <end position="50"/>
    </location>
</feature>
<name>A0AA36ML55_9DINO</name>
<dbReference type="Proteomes" id="UP001178507">
    <property type="component" value="Unassembled WGS sequence"/>
</dbReference>
<proteinExistence type="predicted"/>
<dbReference type="AlphaFoldDB" id="A0AA36ML55"/>
<comment type="caution">
    <text evidence="2">The sequence shown here is derived from an EMBL/GenBank/DDBJ whole genome shotgun (WGS) entry which is preliminary data.</text>
</comment>
<protein>
    <submittedName>
        <fullName evidence="2">Uncharacterized protein</fullName>
    </submittedName>
</protein>
<gene>
    <name evidence="2" type="ORF">EVOR1521_LOCUS2275</name>
</gene>
<organism evidence="2 3">
    <name type="scientific">Effrenium voratum</name>
    <dbReference type="NCBI Taxonomy" id="2562239"/>
    <lineage>
        <taxon>Eukaryota</taxon>
        <taxon>Sar</taxon>
        <taxon>Alveolata</taxon>
        <taxon>Dinophyceae</taxon>
        <taxon>Suessiales</taxon>
        <taxon>Symbiodiniaceae</taxon>
        <taxon>Effrenium</taxon>
    </lineage>
</organism>
<evidence type="ECO:0000256" key="1">
    <source>
        <dbReference type="SAM" id="Phobius"/>
    </source>
</evidence>
<sequence length="103" mass="11423">NSICCAYLRRFQESFRSRLAGLYTTDDMRFVVYQTLLSSAMYAAAVFSGCTGRMSLKTGLDFEIWVALFLEAMLTTSICAFLTAQPVNPSKAETRNSHGGLCK</sequence>
<reference evidence="2" key="1">
    <citation type="submission" date="2023-08" db="EMBL/GenBank/DDBJ databases">
        <authorList>
            <person name="Chen Y."/>
            <person name="Shah S."/>
            <person name="Dougan E. K."/>
            <person name="Thang M."/>
            <person name="Chan C."/>
        </authorList>
    </citation>
    <scope>NUCLEOTIDE SEQUENCE</scope>
</reference>
<keyword evidence="3" id="KW-1185">Reference proteome</keyword>
<evidence type="ECO:0000313" key="3">
    <source>
        <dbReference type="Proteomes" id="UP001178507"/>
    </source>
</evidence>